<evidence type="ECO:0000256" key="6">
    <source>
        <dbReference type="ARBA" id="ARBA00023136"/>
    </source>
</evidence>
<dbReference type="InterPro" id="IPR035952">
    <property type="entry name" value="Rhomboid-like_sf"/>
</dbReference>
<dbReference type="STRING" id="96561.Dole_1727"/>
<feature type="transmembrane region" description="Helical" evidence="7">
    <location>
        <begin position="194"/>
        <end position="215"/>
    </location>
</feature>
<dbReference type="GO" id="GO:0051082">
    <property type="term" value="F:unfolded protein binding"/>
    <property type="evidence" value="ECO:0007669"/>
    <property type="project" value="InterPro"/>
</dbReference>
<keyword evidence="2" id="KW-1003">Cell membrane</keyword>
<protein>
    <submittedName>
        <fullName evidence="10">Rhomboid family protein</fullName>
    </submittedName>
</protein>
<dbReference type="InterPro" id="IPR002939">
    <property type="entry name" value="DnaJ_C"/>
</dbReference>
<dbReference type="EMBL" id="CP000859">
    <property type="protein sequence ID" value="ABW67531.1"/>
    <property type="molecule type" value="Genomic_DNA"/>
</dbReference>
<dbReference type="AlphaFoldDB" id="A9A0N1"/>
<dbReference type="eggNOG" id="COG0705">
    <property type="taxonomic scope" value="Bacteria"/>
</dbReference>
<gene>
    <name evidence="10" type="ordered locus">Dole_1727</name>
</gene>
<feature type="domain" description="Chaperone DnaJ C-terminal" evidence="8">
    <location>
        <begin position="253"/>
        <end position="322"/>
    </location>
</feature>
<dbReference type="Pfam" id="PF01694">
    <property type="entry name" value="Rhomboid"/>
    <property type="match status" value="1"/>
</dbReference>
<dbReference type="HOGENOM" id="CLU_055068_5_1_7"/>
<feature type="transmembrane region" description="Helical" evidence="7">
    <location>
        <begin position="161"/>
        <end position="182"/>
    </location>
</feature>
<dbReference type="InterPro" id="IPR008971">
    <property type="entry name" value="HSP40/DnaJ_pept-bd"/>
</dbReference>
<evidence type="ECO:0000256" key="5">
    <source>
        <dbReference type="ARBA" id="ARBA00022989"/>
    </source>
</evidence>
<dbReference type="Gene3D" id="1.20.1540.10">
    <property type="entry name" value="Rhomboid-like"/>
    <property type="match status" value="1"/>
</dbReference>
<keyword evidence="6 7" id="KW-0472">Membrane</keyword>
<sequence length="324" mass="35373">MLPIRDSNPSRTVPVVNNTIIGICVVVFLIELGQGSGFDEFLYLYGLVPARYSVPEMAAYFSFFQQAFSFLSFMFLHGGFWHILFNMWVLYIFGDNIEDRLGHGRYAAFYLLCGLASGLAHMIPNIQSTVPVVGASGAIAGVMGAYFILYPRAKVLTLVPLLFIPLFFEIPAFFFLGFWFVMQVLSAAGSSGGIAGGGVAWWAHVGGFVAGIVLLRMFKVMPAQALSERPKNITTRRKSPRIQVIHPTGPGNEPNLYGDITITSLEGVTGATKTVNIPWGFQSRLYKVAVPPGTKPGATLRLKGLGRIASDGTRGDLFLKVNFM</sequence>
<proteinExistence type="predicted"/>
<evidence type="ECO:0000256" key="1">
    <source>
        <dbReference type="ARBA" id="ARBA00004141"/>
    </source>
</evidence>
<feature type="transmembrane region" description="Helical" evidence="7">
    <location>
        <begin position="12"/>
        <end position="30"/>
    </location>
</feature>
<dbReference type="MEROPS" id="S54.027"/>
<accession>A9A0N1</accession>
<dbReference type="PANTHER" id="PTHR43066">
    <property type="entry name" value="RHOMBOID-RELATED PROTEIN"/>
    <property type="match status" value="1"/>
</dbReference>
<dbReference type="KEGG" id="dol:Dole_1727"/>
<dbReference type="Proteomes" id="UP000008561">
    <property type="component" value="Chromosome"/>
</dbReference>
<dbReference type="GO" id="GO:0004252">
    <property type="term" value="F:serine-type endopeptidase activity"/>
    <property type="evidence" value="ECO:0007669"/>
    <property type="project" value="InterPro"/>
</dbReference>
<keyword evidence="5 7" id="KW-1133">Transmembrane helix</keyword>
<reference evidence="10 11" key="1">
    <citation type="submission" date="2007-10" db="EMBL/GenBank/DDBJ databases">
        <title>Complete sequence of Desulfococcus oleovorans Hxd3.</title>
        <authorList>
            <consortium name="US DOE Joint Genome Institute"/>
            <person name="Copeland A."/>
            <person name="Lucas S."/>
            <person name="Lapidus A."/>
            <person name="Barry K."/>
            <person name="Glavina del Rio T."/>
            <person name="Dalin E."/>
            <person name="Tice H."/>
            <person name="Pitluck S."/>
            <person name="Kiss H."/>
            <person name="Brettin T."/>
            <person name="Bruce D."/>
            <person name="Detter J.C."/>
            <person name="Han C."/>
            <person name="Schmutz J."/>
            <person name="Larimer F."/>
            <person name="Land M."/>
            <person name="Hauser L."/>
            <person name="Kyrpides N."/>
            <person name="Kim E."/>
            <person name="Wawrik B."/>
            <person name="Richardson P."/>
        </authorList>
    </citation>
    <scope>NUCLEOTIDE SEQUENCE [LARGE SCALE GENOMIC DNA]</scope>
    <source>
        <strain evidence="11">DSM 6200 / JCM 39069 / Hxd3</strain>
    </source>
</reference>
<evidence type="ECO:0000313" key="11">
    <source>
        <dbReference type="Proteomes" id="UP000008561"/>
    </source>
</evidence>
<evidence type="ECO:0000256" key="3">
    <source>
        <dbReference type="ARBA" id="ARBA00022519"/>
    </source>
</evidence>
<dbReference type="OrthoDB" id="9813074at2"/>
<feature type="transmembrane region" description="Helical" evidence="7">
    <location>
        <begin position="106"/>
        <end position="123"/>
    </location>
</feature>
<evidence type="ECO:0000256" key="7">
    <source>
        <dbReference type="SAM" id="Phobius"/>
    </source>
</evidence>
<keyword evidence="11" id="KW-1185">Reference proteome</keyword>
<evidence type="ECO:0000313" key="10">
    <source>
        <dbReference type="EMBL" id="ABW67531.1"/>
    </source>
</evidence>
<name>A9A0N1_DESOH</name>
<dbReference type="FunFam" id="1.20.1540.10:FF:000027">
    <property type="entry name" value="Rhomboid family intramembrane serine protease"/>
    <property type="match status" value="1"/>
</dbReference>
<dbReference type="Gene3D" id="2.60.260.20">
    <property type="entry name" value="Urease metallochaperone UreE, N-terminal domain"/>
    <property type="match status" value="1"/>
</dbReference>
<dbReference type="SUPFAM" id="SSF144091">
    <property type="entry name" value="Rhomboid-like"/>
    <property type="match status" value="1"/>
</dbReference>
<dbReference type="RefSeq" id="WP_012175147.1">
    <property type="nucleotide sequence ID" value="NC_009943.1"/>
</dbReference>
<dbReference type="GO" id="GO:0006457">
    <property type="term" value="P:protein folding"/>
    <property type="evidence" value="ECO:0007669"/>
    <property type="project" value="InterPro"/>
</dbReference>
<feature type="domain" description="Peptidase S54 rhomboid" evidence="9">
    <location>
        <begin position="66"/>
        <end position="215"/>
    </location>
</feature>
<feature type="transmembrane region" description="Helical" evidence="7">
    <location>
        <begin position="129"/>
        <end position="149"/>
    </location>
</feature>
<dbReference type="Pfam" id="PF01556">
    <property type="entry name" value="DnaJ_C"/>
    <property type="match status" value="1"/>
</dbReference>
<dbReference type="SUPFAM" id="SSF49493">
    <property type="entry name" value="HSP40/DnaJ peptide-binding domain"/>
    <property type="match status" value="1"/>
</dbReference>
<evidence type="ECO:0000259" key="9">
    <source>
        <dbReference type="Pfam" id="PF01694"/>
    </source>
</evidence>
<feature type="transmembrane region" description="Helical" evidence="7">
    <location>
        <begin position="70"/>
        <end position="94"/>
    </location>
</feature>
<evidence type="ECO:0000256" key="2">
    <source>
        <dbReference type="ARBA" id="ARBA00022475"/>
    </source>
</evidence>
<dbReference type="PANTHER" id="PTHR43066:SF26">
    <property type="entry name" value="RHOMBOID PROTEASE GLPG"/>
    <property type="match status" value="1"/>
</dbReference>
<comment type="subcellular location">
    <subcellularLocation>
        <location evidence="1">Membrane</location>
        <topology evidence="1">Multi-pass membrane protein</topology>
    </subcellularLocation>
</comment>
<evidence type="ECO:0000256" key="4">
    <source>
        <dbReference type="ARBA" id="ARBA00022692"/>
    </source>
</evidence>
<keyword evidence="3" id="KW-0997">Cell inner membrane</keyword>
<dbReference type="GO" id="GO:0016020">
    <property type="term" value="C:membrane"/>
    <property type="evidence" value="ECO:0007669"/>
    <property type="project" value="UniProtKB-SubCell"/>
</dbReference>
<dbReference type="eggNOG" id="COG0484">
    <property type="taxonomic scope" value="Bacteria"/>
</dbReference>
<keyword evidence="4 7" id="KW-0812">Transmembrane</keyword>
<evidence type="ECO:0000259" key="8">
    <source>
        <dbReference type="Pfam" id="PF01556"/>
    </source>
</evidence>
<dbReference type="InterPro" id="IPR022764">
    <property type="entry name" value="Peptidase_S54_rhomboid_dom"/>
</dbReference>
<organism evidence="10 11">
    <name type="scientific">Desulfosudis oleivorans (strain DSM 6200 / JCM 39069 / Hxd3)</name>
    <name type="common">Desulfococcus oleovorans</name>
    <dbReference type="NCBI Taxonomy" id="96561"/>
    <lineage>
        <taxon>Bacteria</taxon>
        <taxon>Pseudomonadati</taxon>
        <taxon>Thermodesulfobacteriota</taxon>
        <taxon>Desulfobacteria</taxon>
        <taxon>Desulfobacterales</taxon>
        <taxon>Desulfosudaceae</taxon>
        <taxon>Desulfosudis</taxon>
    </lineage>
</organism>